<organism evidence="2 3">
    <name type="scientific">Halteria grandinella</name>
    <dbReference type="NCBI Taxonomy" id="5974"/>
    <lineage>
        <taxon>Eukaryota</taxon>
        <taxon>Sar</taxon>
        <taxon>Alveolata</taxon>
        <taxon>Ciliophora</taxon>
        <taxon>Intramacronucleata</taxon>
        <taxon>Spirotrichea</taxon>
        <taxon>Stichotrichia</taxon>
        <taxon>Sporadotrichida</taxon>
        <taxon>Halteriidae</taxon>
        <taxon>Halteria</taxon>
    </lineage>
</organism>
<name>A0A8J8NLY2_HALGN</name>
<gene>
    <name evidence="2" type="ORF">FGO68_gene615</name>
</gene>
<accession>A0A8J8NLY2</accession>
<dbReference type="EMBL" id="RRYP01013306">
    <property type="protein sequence ID" value="TNV76586.1"/>
    <property type="molecule type" value="Genomic_DNA"/>
</dbReference>
<evidence type="ECO:0000313" key="2">
    <source>
        <dbReference type="EMBL" id="TNV76586.1"/>
    </source>
</evidence>
<keyword evidence="3" id="KW-1185">Reference proteome</keyword>
<proteinExistence type="predicted"/>
<evidence type="ECO:0000313" key="3">
    <source>
        <dbReference type="Proteomes" id="UP000785679"/>
    </source>
</evidence>
<feature type="compositionally biased region" description="Acidic residues" evidence="1">
    <location>
        <begin position="233"/>
        <end position="251"/>
    </location>
</feature>
<feature type="region of interest" description="Disordered" evidence="1">
    <location>
        <begin position="186"/>
        <end position="207"/>
    </location>
</feature>
<sequence length="259" mass="30117">MQEQECVFPNKYLPYKIRRYNSMKGGLRITVNQDNLFIMSLYQDKRGSITAFDPHYDLDMNEMQYDGPVESFGSSSVYQSQHQNHFAIEILDQFDCNQIQLRKICTIIEAPIEEEEENSLEIDVEIEQVLKKQSSLSCELIEASGKQIDQIRTIACQNQRRQSEGSDDYKHPSNAMKFRSWQFSQISEPTSPSSQEKRTSKNCDDSPHQSLITKILNAQRLQLRSTLKREQTIDDMTEEESDDEQMEEIPEENVGLIEI</sequence>
<comment type="caution">
    <text evidence="2">The sequence shown here is derived from an EMBL/GenBank/DDBJ whole genome shotgun (WGS) entry which is preliminary data.</text>
</comment>
<protein>
    <submittedName>
        <fullName evidence="2">Uncharacterized protein</fullName>
    </submittedName>
</protein>
<dbReference type="Proteomes" id="UP000785679">
    <property type="component" value="Unassembled WGS sequence"/>
</dbReference>
<feature type="compositionally biased region" description="Basic and acidic residues" evidence="1">
    <location>
        <begin position="195"/>
        <end position="207"/>
    </location>
</feature>
<evidence type="ECO:0000256" key="1">
    <source>
        <dbReference type="SAM" id="MobiDB-lite"/>
    </source>
</evidence>
<feature type="region of interest" description="Disordered" evidence="1">
    <location>
        <begin position="227"/>
        <end position="259"/>
    </location>
</feature>
<reference evidence="2" key="1">
    <citation type="submission" date="2019-06" db="EMBL/GenBank/DDBJ databases">
        <authorList>
            <person name="Zheng W."/>
        </authorList>
    </citation>
    <scope>NUCLEOTIDE SEQUENCE</scope>
    <source>
        <strain evidence="2">QDHG01</strain>
    </source>
</reference>
<dbReference type="AlphaFoldDB" id="A0A8J8NLY2"/>